<evidence type="ECO:0000256" key="20">
    <source>
        <dbReference type="SAM" id="MobiDB-lite"/>
    </source>
</evidence>
<feature type="compositionally biased region" description="Polar residues" evidence="20">
    <location>
        <begin position="373"/>
        <end position="397"/>
    </location>
</feature>
<keyword evidence="12" id="KW-0206">Cytoskeleton</keyword>
<dbReference type="FunFam" id="3.30.200.20:FF:000057">
    <property type="entry name" value="Serine/threonine-protein kinase DCLK1 isoform 2"/>
    <property type="match status" value="1"/>
</dbReference>
<feature type="compositionally biased region" description="Low complexity" evidence="20">
    <location>
        <begin position="22"/>
        <end position="35"/>
    </location>
</feature>
<dbReference type="PROSITE" id="PS00107">
    <property type="entry name" value="PROTEIN_KINASE_ATP"/>
    <property type="match status" value="1"/>
</dbReference>
<evidence type="ECO:0000256" key="4">
    <source>
        <dbReference type="ARBA" id="ARBA00022490"/>
    </source>
</evidence>
<dbReference type="Gene3D" id="3.30.200.20">
    <property type="entry name" value="Phosphorylase Kinase, domain 1"/>
    <property type="match status" value="1"/>
</dbReference>
<protein>
    <recommendedName>
        <fullName evidence="15">Serine/threonine-protein kinase DCLK2</fullName>
        <ecNumber evidence="3">2.7.11.1</ecNumber>
    </recommendedName>
    <alternativeName>
        <fullName evidence="18">CaMK-like CREB regulatory kinase 2</fullName>
    </alternativeName>
    <alternativeName>
        <fullName evidence="16">Doublecortin-like and CAM kinase-like 2</fullName>
    </alternativeName>
    <alternativeName>
        <fullName evidence="17">Doublecortin-like kinase 2</fullName>
    </alternativeName>
</protein>
<keyword evidence="9 19" id="KW-0547">Nucleotide-binding</keyword>
<comment type="similarity">
    <text evidence="2">Belongs to the protein kinase superfamily. CAMK Ser/Thr protein kinase family. CaMK subfamily.</text>
</comment>
<feature type="region of interest" description="Disordered" evidence="20">
    <location>
        <begin position="1"/>
        <end position="39"/>
    </location>
</feature>
<evidence type="ECO:0000256" key="12">
    <source>
        <dbReference type="ARBA" id="ARBA00023212"/>
    </source>
</evidence>
<comment type="subcellular location">
    <subcellularLocation>
        <location evidence="1">Cytoplasm</location>
        <location evidence="1">Cytoskeleton</location>
    </subcellularLocation>
</comment>
<dbReference type="GO" id="GO:0004674">
    <property type="term" value="F:protein serine/threonine kinase activity"/>
    <property type="evidence" value="ECO:0007669"/>
    <property type="project" value="UniProtKB-KW"/>
</dbReference>
<dbReference type="PROSITE" id="PS50309">
    <property type="entry name" value="DC"/>
    <property type="match status" value="2"/>
</dbReference>
<dbReference type="FunFam" id="1.10.510.10:FF:000066">
    <property type="entry name" value="Serine/threonine-protein kinase DCLK1 isoform 2"/>
    <property type="match status" value="1"/>
</dbReference>
<reference evidence="24" key="1">
    <citation type="submission" date="2025-08" db="UniProtKB">
        <authorList>
            <consortium name="RefSeq"/>
        </authorList>
    </citation>
    <scope>IDENTIFICATION</scope>
    <source>
        <strain evidence="24">Wakin</strain>
        <tissue evidence="24">Muscle</tissue>
    </source>
</reference>
<evidence type="ECO:0000256" key="9">
    <source>
        <dbReference type="ARBA" id="ARBA00022741"/>
    </source>
</evidence>
<evidence type="ECO:0000256" key="3">
    <source>
        <dbReference type="ARBA" id="ARBA00012513"/>
    </source>
</evidence>
<dbReference type="PROSITE" id="PS50011">
    <property type="entry name" value="PROTEIN_KINASE_DOM"/>
    <property type="match status" value="1"/>
</dbReference>
<keyword evidence="5" id="KW-0723">Serine/threonine-protein kinase</keyword>
<keyword evidence="10 24" id="KW-0418">Kinase</keyword>
<feature type="domain" description="Doublecortin" evidence="22">
    <location>
        <begin position="191"/>
        <end position="274"/>
    </location>
</feature>
<evidence type="ECO:0000256" key="11">
    <source>
        <dbReference type="ARBA" id="ARBA00022840"/>
    </source>
</evidence>
<feature type="compositionally biased region" description="Polar residues" evidence="20">
    <location>
        <begin position="322"/>
        <end position="332"/>
    </location>
</feature>
<dbReference type="RefSeq" id="XP_026116410.1">
    <property type="nucleotide sequence ID" value="XM_026260625.1"/>
</dbReference>
<keyword evidence="4" id="KW-0963">Cytoplasm</keyword>
<comment type="catalytic activity">
    <reaction evidence="13">
        <text>L-threonyl-[protein] + ATP = O-phospho-L-threonyl-[protein] + ADP + H(+)</text>
        <dbReference type="Rhea" id="RHEA:46608"/>
        <dbReference type="Rhea" id="RHEA-COMP:11060"/>
        <dbReference type="Rhea" id="RHEA-COMP:11605"/>
        <dbReference type="ChEBI" id="CHEBI:15378"/>
        <dbReference type="ChEBI" id="CHEBI:30013"/>
        <dbReference type="ChEBI" id="CHEBI:30616"/>
        <dbReference type="ChEBI" id="CHEBI:61977"/>
        <dbReference type="ChEBI" id="CHEBI:456216"/>
        <dbReference type="EC" id="2.7.11.1"/>
    </reaction>
</comment>
<dbReference type="Proteomes" id="UP000515129">
    <property type="component" value="Unplaced"/>
</dbReference>
<dbReference type="InterPro" id="IPR008271">
    <property type="entry name" value="Ser/Thr_kinase_AS"/>
</dbReference>
<dbReference type="FunFam" id="3.10.20.230:FF:000002">
    <property type="entry name" value="serine/threonine-protein kinase DCLK2 isoform X1"/>
    <property type="match status" value="1"/>
</dbReference>
<comment type="catalytic activity">
    <reaction evidence="14">
        <text>L-seryl-[protein] + ATP = O-phospho-L-seryl-[protein] + ADP + H(+)</text>
        <dbReference type="Rhea" id="RHEA:17989"/>
        <dbReference type="Rhea" id="RHEA-COMP:9863"/>
        <dbReference type="Rhea" id="RHEA-COMP:11604"/>
        <dbReference type="ChEBI" id="CHEBI:15378"/>
        <dbReference type="ChEBI" id="CHEBI:29999"/>
        <dbReference type="ChEBI" id="CHEBI:30616"/>
        <dbReference type="ChEBI" id="CHEBI:83421"/>
        <dbReference type="ChEBI" id="CHEBI:456216"/>
        <dbReference type="EC" id="2.7.11.1"/>
    </reaction>
</comment>
<feature type="compositionally biased region" description="Pro residues" evidence="20">
    <location>
        <begin position="773"/>
        <end position="788"/>
    </location>
</feature>
<evidence type="ECO:0000256" key="16">
    <source>
        <dbReference type="ARBA" id="ARBA00079695"/>
    </source>
</evidence>
<keyword evidence="11 19" id="KW-0067">ATP-binding</keyword>
<evidence type="ECO:0000256" key="14">
    <source>
        <dbReference type="ARBA" id="ARBA00048679"/>
    </source>
</evidence>
<dbReference type="PROSITE" id="PS00108">
    <property type="entry name" value="PROTEIN_KINASE_ST"/>
    <property type="match status" value="1"/>
</dbReference>
<dbReference type="InterPro" id="IPR011009">
    <property type="entry name" value="Kinase-like_dom_sf"/>
</dbReference>
<dbReference type="CTD" id="572548"/>
<dbReference type="SMART" id="SM00220">
    <property type="entry name" value="S_TKc"/>
    <property type="match status" value="1"/>
</dbReference>
<evidence type="ECO:0000256" key="18">
    <source>
        <dbReference type="ARBA" id="ARBA00080759"/>
    </source>
</evidence>
<evidence type="ECO:0000256" key="2">
    <source>
        <dbReference type="ARBA" id="ARBA00005354"/>
    </source>
</evidence>
<dbReference type="EC" id="2.7.11.1" evidence="3"/>
<dbReference type="CDD" id="cd17069">
    <property type="entry name" value="DCX2"/>
    <property type="match status" value="1"/>
</dbReference>
<dbReference type="InterPro" id="IPR003533">
    <property type="entry name" value="Doublecortin_dom"/>
</dbReference>
<evidence type="ECO:0000256" key="5">
    <source>
        <dbReference type="ARBA" id="ARBA00022527"/>
    </source>
</evidence>
<name>A0A6P6P721_CARAU</name>
<dbReference type="GO" id="GO:0005524">
    <property type="term" value="F:ATP binding"/>
    <property type="evidence" value="ECO:0007669"/>
    <property type="project" value="UniProtKB-UniRule"/>
</dbReference>
<keyword evidence="23" id="KW-1185">Reference proteome</keyword>
<evidence type="ECO:0000256" key="15">
    <source>
        <dbReference type="ARBA" id="ARBA00070436"/>
    </source>
</evidence>
<dbReference type="Pfam" id="PF03607">
    <property type="entry name" value="DCX"/>
    <property type="match status" value="2"/>
</dbReference>
<feature type="region of interest" description="Disordered" evidence="20">
    <location>
        <begin position="713"/>
        <end position="805"/>
    </location>
</feature>
<evidence type="ECO:0000256" key="17">
    <source>
        <dbReference type="ARBA" id="ARBA00079902"/>
    </source>
</evidence>
<feature type="region of interest" description="Disordered" evidence="20">
    <location>
        <begin position="291"/>
        <end position="397"/>
    </location>
</feature>
<dbReference type="GO" id="GO:0005856">
    <property type="term" value="C:cytoskeleton"/>
    <property type="evidence" value="ECO:0007669"/>
    <property type="project" value="UniProtKB-SubCell"/>
</dbReference>
<feature type="compositionally biased region" description="Low complexity" evidence="20">
    <location>
        <begin position="345"/>
        <end position="363"/>
    </location>
</feature>
<dbReference type="PANTHER" id="PTHR24347">
    <property type="entry name" value="SERINE/THREONINE-PROTEIN KINASE"/>
    <property type="match status" value="1"/>
</dbReference>
<gene>
    <name evidence="24" type="primary">dclk2a</name>
</gene>
<evidence type="ECO:0000256" key="13">
    <source>
        <dbReference type="ARBA" id="ARBA00047899"/>
    </source>
</evidence>
<feature type="domain" description="Protein kinase" evidence="21">
    <location>
        <begin position="411"/>
        <end position="668"/>
    </location>
</feature>
<feature type="compositionally biased region" description="Basic and acidic residues" evidence="20">
    <location>
        <begin position="1"/>
        <end position="18"/>
    </location>
</feature>
<keyword evidence="7" id="KW-0808">Transferase</keyword>
<evidence type="ECO:0000313" key="24">
    <source>
        <dbReference type="RefSeq" id="XP_026116410.1"/>
    </source>
</evidence>
<keyword evidence="8" id="KW-0677">Repeat</keyword>
<dbReference type="GO" id="GO:0035556">
    <property type="term" value="P:intracellular signal transduction"/>
    <property type="evidence" value="ECO:0007669"/>
    <property type="project" value="InterPro"/>
</dbReference>
<dbReference type="Pfam" id="PF00069">
    <property type="entry name" value="Pkinase"/>
    <property type="match status" value="1"/>
</dbReference>
<evidence type="ECO:0000256" key="7">
    <source>
        <dbReference type="ARBA" id="ARBA00022679"/>
    </source>
</evidence>
<evidence type="ECO:0000256" key="6">
    <source>
        <dbReference type="ARBA" id="ARBA00022553"/>
    </source>
</evidence>
<sequence length="805" mass="89003">MSSRSIEWEHFEEREKSHRSTRGSGASHSGSRGNGLVPSPAHSAHCSFYRTRTLQSLTSERKAKKVRFYRNGDKYFKGLVYAVSSERFRSFDALLMELTRSLSDSVNLPQGVRNIYAMEGGKKITSLDELLEGESYVCASNEPFRKVEYTKNVNPNWSVNVKTGTSRSLPSLTTSKNELRERESKDFIKPKLVTVIRGGVKPRKAVRILLNKKTAHSFEQVLTDITDAIKLDSGAVKRLYTLEGKQITCLQDFFGDDDVFIACGPEKYRYAQDDFVLDHSECQVLKSSYSSRSAPPVRYSGSKSPGSTRRSKSPGSVRRTAGQFSANSQSPVKSPINGVPNSQITTPRSAKSSSSSPTSPRSMRNFKIPAHHSSATNVNGSSETPQQLNNSVSPEVNGNRNLAASTIMDKYKIGKVIGDGNFAVVKECVERSTGKEFALKIIDKIKCRGKEHLIESEVAVLRRVKHPNIIMLIEEVDTPTELYLVMELVKGGDLFDSITSSTKYTERDASVMVFNLAAALRYLHRMCIVHRDIKPENLLVCEYPNGTKSLKLGDFGLATVVEGPLYTVCGTPTYVAPEIIAESGYGLKVDIWAAGVITYILLCGFPPFRSENNLQEDLFDQILVGRLDFPSPFWDNITDSAKELIGHMLQVNVEARYTAEDVLSHPWVTEDAAMENNMKMEVAGKLKKHFNSVQKQSNTSPGVSVIVNTALDKETIQLSRRRQDRSPPPPGKSPSSTHPERRRSHKGRSSVQLEDSRSATPVEPLASTTPNAPSAPLPSPHSAPPPHFPECSAEAEASKGLPKEE</sequence>
<evidence type="ECO:0000259" key="21">
    <source>
        <dbReference type="PROSITE" id="PS50011"/>
    </source>
</evidence>
<feature type="binding site" evidence="19">
    <location>
        <position position="440"/>
    </location>
    <ligand>
        <name>ATP</name>
        <dbReference type="ChEBI" id="CHEBI:30616"/>
    </ligand>
</feature>
<evidence type="ECO:0000256" key="1">
    <source>
        <dbReference type="ARBA" id="ARBA00004245"/>
    </source>
</evidence>
<evidence type="ECO:0000256" key="10">
    <source>
        <dbReference type="ARBA" id="ARBA00022777"/>
    </source>
</evidence>
<dbReference type="InterPro" id="IPR036572">
    <property type="entry name" value="Doublecortin_dom_sf"/>
</dbReference>
<dbReference type="GO" id="GO:0007417">
    <property type="term" value="P:central nervous system development"/>
    <property type="evidence" value="ECO:0007669"/>
    <property type="project" value="UniProtKB-ARBA"/>
</dbReference>
<evidence type="ECO:0000256" key="8">
    <source>
        <dbReference type="ARBA" id="ARBA00022737"/>
    </source>
</evidence>
<dbReference type="AlphaFoldDB" id="A0A6P6P721"/>
<dbReference type="InterPro" id="IPR017441">
    <property type="entry name" value="Protein_kinase_ATP_BS"/>
</dbReference>
<evidence type="ECO:0000259" key="22">
    <source>
        <dbReference type="PROSITE" id="PS50309"/>
    </source>
</evidence>
<evidence type="ECO:0000313" key="23">
    <source>
        <dbReference type="Proteomes" id="UP000515129"/>
    </source>
</evidence>
<proteinExistence type="inferred from homology"/>
<dbReference type="SUPFAM" id="SSF56112">
    <property type="entry name" value="Protein kinase-like (PK-like)"/>
    <property type="match status" value="1"/>
</dbReference>
<dbReference type="SUPFAM" id="SSF89837">
    <property type="entry name" value="Doublecortin (DC)"/>
    <property type="match status" value="2"/>
</dbReference>
<evidence type="ECO:0000256" key="19">
    <source>
        <dbReference type="PROSITE-ProRule" id="PRU10141"/>
    </source>
</evidence>
<feature type="domain" description="Doublecortin" evidence="22">
    <location>
        <begin position="64"/>
        <end position="150"/>
    </location>
</feature>
<keyword evidence="6" id="KW-0597">Phosphoprotein</keyword>
<dbReference type="Gene3D" id="3.10.20.230">
    <property type="entry name" value="Doublecortin domain"/>
    <property type="match status" value="2"/>
</dbReference>
<dbReference type="Gene3D" id="1.10.510.10">
    <property type="entry name" value="Transferase(Phosphotransferase) domain 1"/>
    <property type="match status" value="1"/>
</dbReference>
<dbReference type="FunFam" id="3.10.20.230:FF:000001">
    <property type="entry name" value="serine/threonine-protein kinase DCLK1 isoform X1"/>
    <property type="match status" value="1"/>
</dbReference>
<accession>A0A6P6P721</accession>
<dbReference type="SMART" id="SM00537">
    <property type="entry name" value="DCX"/>
    <property type="match status" value="2"/>
</dbReference>
<dbReference type="InterPro" id="IPR000719">
    <property type="entry name" value="Prot_kinase_dom"/>
</dbReference>
<organism evidence="23 24">
    <name type="scientific">Carassius auratus</name>
    <name type="common">Goldfish</name>
    <dbReference type="NCBI Taxonomy" id="7957"/>
    <lineage>
        <taxon>Eukaryota</taxon>
        <taxon>Metazoa</taxon>
        <taxon>Chordata</taxon>
        <taxon>Craniata</taxon>
        <taxon>Vertebrata</taxon>
        <taxon>Euteleostomi</taxon>
        <taxon>Actinopterygii</taxon>
        <taxon>Neopterygii</taxon>
        <taxon>Teleostei</taxon>
        <taxon>Ostariophysi</taxon>
        <taxon>Cypriniformes</taxon>
        <taxon>Cyprinidae</taxon>
        <taxon>Cyprininae</taxon>
        <taxon>Carassius</taxon>
    </lineage>
</organism>